<dbReference type="EMBL" id="HBHR01002751">
    <property type="protein sequence ID" value="CAD9858687.1"/>
    <property type="molecule type" value="Transcribed_RNA"/>
</dbReference>
<evidence type="ECO:0000256" key="1">
    <source>
        <dbReference type="SAM" id="Phobius"/>
    </source>
</evidence>
<accession>A0A7S2UWM7</accession>
<evidence type="ECO:0000313" key="3">
    <source>
        <dbReference type="EMBL" id="CAD9858687.1"/>
    </source>
</evidence>
<name>A0A7S2UWM7_9STRA</name>
<keyword evidence="1" id="KW-1133">Transmembrane helix</keyword>
<organism evidence="3">
    <name type="scientific">Fibrocapsa japonica</name>
    <dbReference type="NCBI Taxonomy" id="94617"/>
    <lineage>
        <taxon>Eukaryota</taxon>
        <taxon>Sar</taxon>
        <taxon>Stramenopiles</taxon>
        <taxon>Ochrophyta</taxon>
        <taxon>Raphidophyceae</taxon>
        <taxon>Chattonellales</taxon>
        <taxon>Chattonellaceae</taxon>
        <taxon>Fibrocapsa</taxon>
    </lineage>
</organism>
<dbReference type="InterPro" id="IPR029063">
    <property type="entry name" value="SAM-dependent_MTases_sf"/>
</dbReference>
<keyword evidence="1" id="KW-0472">Membrane</keyword>
<protein>
    <recommendedName>
        <fullName evidence="2">Methyltransferase type 11 domain-containing protein</fullName>
    </recommendedName>
</protein>
<reference evidence="3" key="1">
    <citation type="submission" date="2021-01" db="EMBL/GenBank/DDBJ databases">
        <authorList>
            <person name="Corre E."/>
            <person name="Pelletier E."/>
            <person name="Niang G."/>
            <person name="Scheremetjew M."/>
            <person name="Finn R."/>
            <person name="Kale V."/>
            <person name="Holt S."/>
            <person name="Cochrane G."/>
            <person name="Meng A."/>
            <person name="Brown T."/>
            <person name="Cohen L."/>
        </authorList>
    </citation>
    <scope>NUCLEOTIDE SEQUENCE</scope>
    <source>
        <strain evidence="3">CCMP1661</strain>
    </source>
</reference>
<gene>
    <name evidence="3" type="ORF">FJAP1339_LOCUS1205</name>
</gene>
<dbReference type="AlphaFoldDB" id="A0A7S2UWM7"/>
<dbReference type="PANTHER" id="PTHR43036:SF2">
    <property type="entry name" value="OS04G0481300 PROTEIN"/>
    <property type="match status" value="1"/>
</dbReference>
<dbReference type="InterPro" id="IPR013216">
    <property type="entry name" value="Methyltransf_11"/>
</dbReference>
<keyword evidence="1" id="KW-0812">Transmembrane</keyword>
<feature type="transmembrane region" description="Helical" evidence="1">
    <location>
        <begin position="12"/>
        <end position="31"/>
    </location>
</feature>
<dbReference type="GO" id="GO:0008757">
    <property type="term" value="F:S-adenosylmethionine-dependent methyltransferase activity"/>
    <property type="evidence" value="ECO:0007669"/>
    <property type="project" value="InterPro"/>
</dbReference>
<evidence type="ECO:0000259" key="2">
    <source>
        <dbReference type="Pfam" id="PF08241"/>
    </source>
</evidence>
<proteinExistence type="predicted"/>
<dbReference type="SUPFAM" id="SSF53335">
    <property type="entry name" value="S-adenosyl-L-methionine-dependent methyltransferases"/>
    <property type="match status" value="1"/>
</dbReference>
<dbReference type="Pfam" id="PF08241">
    <property type="entry name" value="Methyltransf_11"/>
    <property type="match status" value="1"/>
</dbReference>
<sequence>MVADLKIGSERILSFFLLMILSFPDMCWSLLTTKTGIKIPHALKQSRNTLALENVQLPDNFPLSESDLTPEWNGNDGMFYFLPKFVHHADENARKQLEKYYECVFRHYSDLNQRGVSVLDLCSSWTSHYPSKNQMGDIVKDVTVLGLNWAELIVNPSKTVFPVVHDLNMNPTLPLPSSTFDIITCSLSVDYLTSPLEVFREMHRVLVPGGIASMAFTNRCFPTKVVPKWLRPFDDAAHCRIIYMYFYYSMKKSHGWENIEIVDVSGEGYSGMQNPMLVVQATKTK</sequence>
<feature type="domain" description="Methyltransferase type 11" evidence="2">
    <location>
        <begin position="172"/>
        <end position="212"/>
    </location>
</feature>
<dbReference type="Gene3D" id="3.40.50.150">
    <property type="entry name" value="Vaccinia Virus protein VP39"/>
    <property type="match status" value="1"/>
</dbReference>
<dbReference type="PANTHER" id="PTHR43036">
    <property type="entry name" value="OSJNBB0011N17.9 PROTEIN"/>
    <property type="match status" value="1"/>
</dbReference>